<dbReference type="EMBL" id="AWFH01000056">
    <property type="protein sequence ID" value="KCZ58639.1"/>
    <property type="molecule type" value="Genomic_DNA"/>
</dbReference>
<comment type="subcellular location">
    <subcellularLocation>
        <location evidence="2">Cell membrane</location>
        <topology evidence="2">Lipid-anchor</topology>
    </subcellularLocation>
</comment>
<dbReference type="Proteomes" id="UP000024547">
    <property type="component" value="Unassembled WGS sequence"/>
</dbReference>
<dbReference type="RefSeq" id="WP_051602848.1">
    <property type="nucleotide sequence ID" value="NZ_AWFH01000056.1"/>
</dbReference>
<gene>
    <name evidence="3" type="ORF">HY36_09680</name>
</gene>
<dbReference type="PANTHER" id="PTHR30203">
    <property type="entry name" value="OUTER MEMBRANE CATION EFFLUX PROTEIN"/>
    <property type="match status" value="1"/>
</dbReference>
<comment type="similarity">
    <text evidence="1 2">Belongs to the outer membrane factor (OMF) (TC 1.B.17) family.</text>
</comment>
<dbReference type="InterPro" id="IPR010131">
    <property type="entry name" value="MdtP/NodT-like"/>
</dbReference>
<accession>A0A059DYQ9</accession>
<keyword evidence="4" id="KW-1185">Reference proteome</keyword>
<proteinExistence type="inferred from homology"/>
<dbReference type="PATRIC" id="fig|1280948.3.peg.3055"/>
<dbReference type="InterPro" id="IPR003423">
    <property type="entry name" value="OMP_efflux"/>
</dbReference>
<organism evidence="3 4">
    <name type="scientific">Hyphomonas atlantica</name>
    <dbReference type="NCBI Taxonomy" id="1280948"/>
    <lineage>
        <taxon>Bacteria</taxon>
        <taxon>Pseudomonadati</taxon>
        <taxon>Pseudomonadota</taxon>
        <taxon>Alphaproteobacteria</taxon>
        <taxon>Hyphomonadales</taxon>
        <taxon>Hyphomonadaceae</taxon>
        <taxon>Hyphomonas</taxon>
    </lineage>
</organism>
<dbReference type="SUPFAM" id="SSF56954">
    <property type="entry name" value="Outer membrane efflux proteins (OEP)"/>
    <property type="match status" value="1"/>
</dbReference>
<feature type="signal peptide" evidence="2">
    <location>
        <begin position="1"/>
        <end position="21"/>
    </location>
</feature>
<keyword evidence="2" id="KW-0472">Membrane</keyword>
<keyword evidence="2" id="KW-1134">Transmembrane beta strand</keyword>
<dbReference type="NCBIfam" id="TIGR01845">
    <property type="entry name" value="outer_NodT"/>
    <property type="match status" value="1"/>
</dbReference>
<evidence type="ECO:0000313" key="4">
    <source>
        <dbReference type="Proteomes" id="UP000024547"/>
    </source>
</evidence>
<keyword evidence="2" id="KW-0449">Lipoprotein</keyword>
<evidence type="ECO:0000256" key="2">
    <source>
        <dbReference type="RuleBase" id="RU362097"/>
    </source>
</evidence>
<name>A0A059DYQ9_9PROT</name>
<keyword evidence="2" id="KW-0564">Palmitate</keyword>
<feature type="chain" id="PRO_5001431862" description="RND transporter" evidence="2">
    <location>
        <begin position="22"/>
        <end position="484"/>
    </location>
</feature>
<dbReference type="Gene3D" id="2.20.200.10">
    <property type="entry name" value="Outer membrane efflux proteins (OEP)"/>
    <property type="match status" value="1"/>
</dbReference>
<dbReference type="STRING" id="1280948.HY36_09680"/>
<dbReference type="GO" id="GO:0015562">
    <property type="term" value="F:efflux transmembrane transporter activity"/>
    <property type="evidence" value="ECO:0007669"/>
    <property type="project" value="InterPro"/>
</dbReference>
<keyword evidence="2" id="KW-0812">Transmembrane</keyword>
<dbReference type="Pfam" id="PF02321">
    <property type="entry name" value="OEP"/>
    <property type="match status" value="2"/>
</dbReference>
<sequence>MTRSILLISSAILTACASSQANLPGIDGNREEIFAVAPDAPAEWANTGVVGTAPTGDWLSQFDDPIMESLVREALANSPTLESRAALVRAAEASIRTARSQRLPSVDGTISTGVTSNAFEIGNDLERSTDGIYGLGLDASWEADLWNRLGRGIAAAEADLAASEADLAAAELSISAQTATAWINLNAALAQERVAVLTYEARDRVRILTERRFQRGLAEALDVRTARSTVAGAEADIAQRRQAAGEAARRLEILLGRYPATEIEATADLPALDPLIVESNPMRLLARRPDVASAEANVVAAGLRAEQARLALRPSLRLTGTFSTSESEFADMVDPERIAARVVASLIQPLFTGGRLDAQRDTAIAQAESAIANYANAALTAWGEVEDAIAADTYIAQQEDALLRALEEARLAEELAERQYTSGTITIFNLIDAQTRRLTSESQLVAARASRASNRVSYHLALGGGLPVQTAATPTQAPQDNAAE</sequence>
<dbReference type="AlphaFoldDB" id="A0A059DYQ9"/>
<dbReference type="PROSITE" id="PS51257">
    <property type="entry name" value="PROKAR_LIPOPROTEIN"/>
    <property type="match status" value="1"/>
</dbReference>
<dbReference type="eggNOG" id="COG1538">
    <property type="taxonomic scope" value="Bacteria"/>
</dbReference>
<keyword evidence="2" id="KW-0732">Signal</keyword>
<protein>
    <recommendedName>
        <fullName evidence="5">RND transporter</fullName>
    </recommendedName>
</protein>
<dbReference type="OrthoDB" id="9783100at2"/>
<reference evidence="3 4" key="1">
    <citation type="journal article" date="2014" name="Antonie Van Leeuwenhoek">
        <title>Hyphomonas beringensis sp. nov. and Hyphomonas chukchiensis sp. nov., isolated from surface seawater of the Bering Sea and Chukchi Sea.</title>
        <authorList>
            <person name="Li C."/>
            <person name="Lai Q."/>
            <person name="Li G."/>
            <person name="Dong C."/>
            <person name="Wang J."/>
            <person name="Liao Y."/>
            <person name="Shao Z."/>
        </authorList>
    </citation>
    <scope>NUCLEOTIDE SEQUENCE [LARGE SCALE GENOMIC DNA]</scope>
    <source>
        <strain evidence="3 4">22II1-22F38</strain>
    </source>
</reference>
<comment type="caution">
    <text evidence="3">The sequence shown here is derived from an EMBL/GenBank/DDBJ whole genome shotgun (WGS) entry which is preliminary data.</text>
</comment>
<evidence type="ECO:0008006" key="5">
    <source>
        <dbReference type="Google" id="ProtNLM"/>
    </source>
</evidence>
<evidence type="ECO:0000256" key="1">
    <source>
        <dbReference type="ARBA" id="ARBA00007613"/>
    </source>
</evidence>
<dbReference type="Gene3D" id="1.20.1600.10">
    <property type="entry name" value="Outer membrane efflux proteins (OEP)"/>
    <property type="match status" value="1"/>
</dbReference>
<dbReference type="PANTHER" id="PTHR30203:SF29">
    <property type="entry name" value="PROTEIN CYAE"/>
    <property type="match status" value="1"/>
</dbReference>
<dbReference type="GO" id="GO:0005886">
    <property type="term" value="C:plasma membrane"/>
    <property type="evidence" value="ECO:0007669"/>
    <property type="project" value="UniProtKB-SubCell"/>
</dbReference>
<evidence type="ECO:0000313" key="3">
    <source>
        <dbReference type="EMBL" id="KCZ58639.1"/>
    </source>
</evidence>